<evidence type="ECO:0000313" key="7">
    <source>
        <dbReference type="Proteomes" id="UP000681075"/>
    </source>
</evidence>
<keyword evidence="2" id="KW-0813">Transport</keyword>
<name>A0A8S8X730_9PROT</name>
<dbReference type="GO" id="GO:0016887">
    <property type="term" value="F:ATP hydrolysis activity"/>
    <property type="evidence" value="ECO:0007669"/>
    <property type="project" value="InterPro"/>
</dbReference>
<gene>
    <name evidence="6" type="ORF">TMPK1_11100</name>
</gene>
<dbReference type="InterPro" id="IPR003439">
    <property type="entry name" value="ABC_transporter-like_ATP-bd"/>
</dbReference>
<evidence type="ECO:0000256" key="2">
    <source>
        <dbReference type="ARBA" id="ARBA00022448"/>
    </source>
</evidence>
<evidence type="ECO:0000256" key="4">
    <source>
        <dbReference type="ARBA" id="ARBA00022840"/>
    </source>
</evidence>
<sequence length="254" mass="27300">MQASLVRADGLQIVFRSGRATHVAAQDVTFNLAPGESVGLVGESGSGKSSIGQAIAGLLQPSAGTIDIAPSTAPWPTVQMVFQDPAAALNPRRPVRRLLAEPLEVLSRAMARTVLQGRAVDDLVVAAARAVGLRDEHLQSLPHELSGGQRQRVCIARALLMQPRVLILDEPTSALDLTVQAQILNLLSDLRREHGLTYLFISHDLAVVRHMCERVLVLQHGRVVETGASDQIFAAPAQAYTRRLTEAAQMQPAI</sequence>
<comment type="caution">
    <text evidence="6">The sequence shown here is derived from an EMBL/GenBank/DDBJ whole genome shotgun (WGS) entry which is preliminary data.</text>
</comment>
<evidence type="ECO:0000256" key="3">
    <source>
        <dbReference type="ARBA" id="ARBA00022741"/>
    </source>
</evidence>
<dbReference type="PROSITE" id="PS00211">
    <property type="entry name" value="ABC_TRANSPORTER_1"/>
    <property type="match status" value="1"/>
</dbReference>
<protein>
    <recommendedName>
        <fullName evidence="5">ABC transporter domain-containing protein</fullName>
    </recommendedName>
</protein>
<keyword evidence="7" id="KW-1185">Reference proteome</keyword>
<dbReference type="Proteomes" id="UP000681075">
    <property type="component" value="Unassembled WGS sequence"/>
</dbReference>
<dbReference type="InterPro" id="IPR050319">
    <property type="entry name" value="ABC_transp_ATP-bind"/>
</dbReference>
<dbReference type="Gene3D" id="3.40.50.300">
    <property type="entry name" value="P-loop containing nucleotide triphosphate hydrolases"/>
    <property type="match status" value="1"/>
</dbReference>
<keyword evidence="4" id="KW-0067">ATP-binding</keyword>
<dbReference type="CDD" id="cd03257">
    <property type="entry name" value="ABC_NikE_OppD_transporters"/>
    <property type="match status" value="1"/>
</dbReference>
<dbReference type="PANTHER" id="PTHR43776">
    <property type="entry name" value="TRANSPORT ATP-BINDING PROTEIN"/>
    <property type="match status" value="1"/>
</dbReference>
<dbReference type="SMART" id="SM00382">
    <property type="entry name" value="AAA"/>
    <property type="match status" value="1"/>
</dbReference>
<dbReference type="GO" id="GO:0055085">
    <property type="term" value="P:transmembrane transport"/>
    <property type="evidence" value="ECO:0007669"/>
    <property type="project" value="UniProtKB-ARBA"/>
</dbReference>
<reference evidence="6" key="1">
    <citation type="submission" date="2021-02" db="EMBL/GenBank/DDBJ databases">
        <title>Genome sequence of Rhodospirillales sp. strain TMPK1 isolated from soil.</title>
        <authorList>
            <person name="Nakai R."/>
            <person name="Kusada H."/>
            <person name="Tamaki H."/>
        </authorList>
    </citation>
    <scope>NUCLEOTIDE SEQUENCE</scope>
    <source>
        <strain evidence="6">TMPK1</strain>
    </source>
</reference>
<dbReference type="Pfam" id="PF00005">
    <property type="entry name" value="ABC_tran"/>
    <property type="match status" value="1"/>
</dbReference>
<evidence type="ECO:0000259" key="5">
    <source>
        <dbReference type="PROSITE" id="PS50893"/>
    </source>
</evidence>
<dbReference type="PANTHER" id="PTHR43776:SF7">
    <property type="entry name" value="D,D-DIPEPTIDE TRANSPORT ATP-BINDING PROTEIN DDPF-RELATED"/>
    <property type="match status" value="1"/>
</dbReference>
<keyword evidence="3" id="KW-0547">Nucleotide-binding</keyword>
<proteinExistence type="inferred from homology"/>
<dbReference type="EMBL" id="BOPV01000001">
    <property type="protein sequence ID" value="GIL38873.1"/>
    <property type="molecule type" value="Genomic_DNA"/>
</dbReference>
<dbReference type="InterPro" id="IPR003593">
    <property type="entry name" value="AAA+_ATPase"/>
</dbReference>
<feature type="domain" description="ABC transporter" evidence="5">
    <location>
        <begin position="6"/>
        <end position="245"/>
    </location>
</feature>
<dbReference type="InterPro" id="IPR017871">
    <property type="entry name" value="ABC_transporter-like_CS"/>
</dbReference>
<dbReference type="InterPro" id="IPR027417">
    <property type="entry name" value="P-loop_NTPase"/>
</dbReference>
<dbReference type="RefSeq" id="WP_420241935.1">
    <property type="nucleotide sequence ID" value="NZ_BOPV01000001.1"/>
</dbReference>
<comment type="similarity">
    <text evidence="1">Belongs to the ABC transporter superfamily.</text>
</comment>
<dbReference type="GO" id="GO:0005524">
    <property type="term" value="F:ATP binding"/>
    <property type="evidence" value="ECO:0007669"/>
    <property type="project" value="UniProtKB-KW"/>
</dbReference>
<dbReference type="PROSITE" id="PS50893">
    <property type="entry name" value="ABC_TRANSPORTER_2"/>
    <property type="match status" value="1"/>
</dbReference>
<evidence type="ECO:0000313" key="6">
    <source>
        <dbReference type="EMBL" id="GIL38873.1"/>
    </source>
</evidence>
<organism evidence="6 7">
    <name type="scientific">Roseiterribacter gracilis</name>
    <dbReference type="NCBI Taxonomy" id="2812848"/>
    <lineage>
        <taxon>Bacteria</taxon>
        <taxon>Pseudomonadati</taxon>
        <taxon>Pseudomonadota</taxon>
        <taxon>Alphaproteobacteria</taxon>
        <taxon>Rhodospirillales</taxon>
        <taxon>Roseiterribacteraceae</taxon>
        <taxon>Roseiterribacter</taxon>
    </lineage>
</organism>
<evidence type="ECO:0000256" key="1">
    <source>
        <dbReference type="ARBA" id="ARBA00005417"/>
    </source>
</evidence>
<dbReference type="AlphaFoldDB" id="A0A8S8X730"/>
<accession>A0A8S8X730</accession>
<dbReference type="SUPFAM" id="SSF52540">
    <property type="entry name" value="P-loop containing nucleoside triphosphate hydrolases"/>
    <property type="match status" value="1"/>
</dbReference>